<dbReference type="OrthoDB" id="7478487at2"/>
<gene>
    <name evidence="1" type="ORF">SAMN05192583_0577</name>
</gene>
<dbReference type="AlphaFoldDB" id="A0A1H7ZAI3"/>
<dbReference type="EMBL" id="FOCF01000001">
    <property type="protein sequence ID" value="SEM54568.1"/>
    <property type="molecule type" value="Genomic_DNA"/>
</dbReference>
<dbReference type="Proteomes" id="UP000199206">
    <property type="component" value="Unassembled WGS sequence"/>
</dbReference>
<name>A0A1H7ZAI3_9SPHN</name>
<evidence type="ECO:0000313" key="1">
    <source>
        <dbReference type="EMBL" id="SEM54568.1"/>
    </source>
</evidence>
<proteinExistence type="predicted"/>
<organism evidence="1 2">
    <name type="scientific">Sphingomonas gellani</name>
    <dbReference type="NCBI Taxonomy" id="1166340"/>
    <lineage>
        <taxon>Bacteria</taxon>
        <taxon>Pseudomonadati</taxon>
        <taxon>Pseudomonadota</taxon>
        <taxon>Alphaproteobacteria</taxon>
        <taxon>Sphingomonadales</taxon>
        <taxon>Sphingomonadaceae</taxon>
        <taxon>Sphingomonas</taxon>
    </lineage>
</organism>
<protein>
    <recommendedName>
        <fullName evidence="3">Transcription antitermination factor NusG</fullName>
    </recommendedName>
</protein>
<reference evidence="2" key="1">
    <citation type="submission" date="2016-10" db="EMBL/GenBank/DDBJ databases">
        <authorList>
            <person name="Varghese N."/>
            <person name="Submissions S."/>
        </authorList>
    </citation>
    <scope>NUCLEOTIDE SEQUENCE [LARGE SCALE GENOMIC DNA]</scope>
    <source>
        <strain evidence="2">S6-262</strain>
    </source>
</reference>
<dbReference type="RefSeq" id="WP_093663915.1">
    <property type="nucleotide sequence ID" value="NZ_FOCF01000001.1"/>
</dbReference>
<evidence type="ECO:0000313" key="2">
    <source>
        <dbReference type="Proteomes" id="UP000199206"/>
    </source>
</evidence>
<evidence type="ECO:0008006" key="3">
    <source>
        <dbReference type="Google" id="ProtNLM"/>
    </source>
</evidence>
<sequence>MGRASGGIADQATNRWCILRTSGGRTLALADFLIAAGLEAWTPRKTFKRDKPGRCRLIDGRKPTVEIAAAILPTFVFARARHLPALADMLADPASLHPPFSIFRHAGRIPEVGSAEVQGLRNEEAAAAELLRQRRDAESRAEADAVRIAAIKSEEARRRAIRQAEHERRMALRKEVRTLSAGDQVDVTQMPSLAGLVGTVVEGYGNCALVSFGGALAMKIEAWRLSPHDVDSVAA</sequence>
<accession>A0A1H7ZAI3</accession>
<dbReference type="STRING" id="1166340.SAMN05192583_0577"/>
<keyword evidence="2" id="KW-1185">Reference proteome</keyword>